<reference evidence="1 2" key="1">
    <citation type="submission" date="2018-12" db="EMBL/GenBank/DDBJ databases">
        <authorList>
            <consortium name="Pathogen Informatics"/>
        </authorList>
    </citation>
    <scope>NUCLEOTIDE SEQUENCE [LARGE SCALE GENOMIC DNA]</scope>
    <source>
        <strain evidence="1 2">NCTC10485</strain>
    </source>
</reference>
<evidence type="ECO:0000313" key="1">
    <source>
        <dbReference type="EMBL" id="VEG44462.1"/>
    </source>
</evidence>
<dbReference type="OrthoDB" id="4732010at2"/>
<proteinExistence type="predicted"/>
<dbReference type="Proteomes" id="UP000282551">
    <property type="component" value="Chromosome"/>
</dbReference>
<organism evidence="1 2">
    <name type="scientific">Mycolicibacterium chitae</name>
    <name type="common">Mycobacterium chitae</name>
    <dbReference type="NCBI Taxonomy" id="1792"/>
    <lineage>
        <taxon>Bacteria</taxon>
        <taxon>Bacillati</taxon>
        <taxon>Actinomycetota</taxon>
        <taxon>Actinomycetes</taxon>
        <taxon>Mycobacteriales</taxon>
        <taxon>Mycobacteriaceae</taxon>
        <taxon>Mycolicibacterium</taxon>
    </lineage>
</organism>
<accession>A0A3S4RI66</accession>
<evidence type="ECO:0000313" key="2">
    <source>
        <dbReference type="Proteomes" id="UP000282551"/>
    </source>
</evidence>
<name>A0A3S4RI66_MYCCI</name>
<sequence>MSETETLEVEEGVAAVAAEPTAAVAVITHDRAVAIRNVFERQVLASQEVSTELISATTDIAAAVADAVSAAFGAVEGGATLPAALAQSGEQLQARVTEAGSRARSVVGDYLGGRAVLPNAVAAGFADVAGSLIRAQGGLASTAVNSAFDLAAVAVRGGDLRATFGQEIDELSTAADLARDRVASAVSAARTDIGDAAYRDERAQNT</sequence>
<dbReference type="AlphaFoldDB" id="A0A3S4RI66"/>
<dbReference type="RefSeq" id="WP_126332014.1">
    <property type="nucleotide sequence ID" value="NZ_AP022604.1"/>
</dbReference>
<gene>
    <name evidence="1" type="ORF">NCTC10485_00171</name>
</gene>
<keyword evidence="2" id="KW-1185">Reference proteome</keyword>
<protein>
    <submittedName>
        <fullName evidence="1">Uncharacterized protein</fullName>
    </submittedName>
</protein>
<dbReference type="EMBL" id="LR134355">
    <property type="protein sequence ID" value="VEG44462.1"/>
    <property type="molecule type" value="Genomic_DNA"/>
</dbReference>